<proteinExistence type="predicted"/>
<feature type="domain" description="IrrE N-terminal-like" evidence="1">
    <location>
        <begin position="51"/>
        <end position="163"/>
    </location>
</feature>
<dbReference type="PANTHER" id="PTHR43236:SF1">
    <property type="entry name" value="BLL7220 PROTEIN"/>
    <property type="match status" value="1"/>
</dbReference>
<evidence type="ECO:0000313" key="3">
    <source>
        <dbReference type="Proteomes" id="UP000240010"/>
    </source>
</evidence>
<protein>
    <submittedName>
        <fullName evidence="2">Zn-dependent peptidase ImmA (M78 family)</fullName>
    </submittedName>
</protein>
<dbReference type="Pfam" id="PF06114">
    <property type="entry name" value="Peptidase_M78"/>
    <property type="match status" value="1"/>
</dbReference>
<dbReference type="RefSeq" id="WP_104429690.1">
    <property type="nucleotide sequence ID" value="NZ_PTIZ01000008.1"/>
</dbReference>
<dbReference type="InterPro" id="IPR010359">
    <property type="entry name" value="IrrE_HExxH"/>
</dbReference>
<name>A0A2S6HB55_9GAMM</name>
<sequence>MTPSEAEAEQLIEDLGLSLPIKPKEVCEQISTDDLLVEYSEKSFQSPDICGFSIGRDNKIKVIVNSKINNSGRMNFTGAHEIGHVILHIQKEIASEFTCTNDDVSGKNTANKSYEKEANEFASSLLMPKLLIGKNIARNDLTWELVHKLSVECESSLEATARRVINLSNEKCALVIHKNGKMWIPIRSPSFNEYIDPIPFPKRLSSYPDVQNSDYPNYLEECDSDDWFRNPRNIPDTIQYLSIHNAEYDRRMTLLVIPEEDIDDEEDEWEEPSFR</sequence>
<dbReference type="Gene3D" id="1.10.10.2910">
    <property type="match status" value="1"/>
</dbReference>
<dbReference type="InterPro" id="IPR052345">
    <property type="entry name" value="Rad_response_metalloprotease"/>
</dbReference>
<organism evidence="2 3">
    <name type="scientific">Methylobacter tundripaludum</name>
    <dbReference type="NCBI Taxonomy" id="173365"/>
    <lineage>
        <taxon>Bacteria</taxon>
        <taxon>Pseudomonadati</taxon>
        <taxon>Pseudomonadota</taxon>
        <taxon>Gammaproteobacteria</taxon>
        <taxon>Methylococcales</taxon>
        <taxon>Methylococcaceae</taxon>
        <taxon>Methylobacter</taxon>
    </lineage>
</organism>
<reference evidence="2 3" key="1">
    <citation type="submission" date="2018-02" db="EMBL/GenBank/DDBJ databases">
        <title>Subsurface microbial communities from deep shales in Ohio and West Virginia, USA.</title>
        <authorList>
            <person name="Wrighton K."/>
        </authorList>
    </citation>
    <scope>NUCLEOTIDE SEQUENCE [LARGE SCALE GENOMIC DNA]</scope>
    <source>
        <strain evidence="2 3">OWC-DMM</strain>
    </source>
</reference>
<comment type="caution">
    <text evidence="2">The sequence shown here is derived from an EMBL/GenBank/DDBJ whole genome shotgun (WGS) entry which is preliminary data.</text>
</comment>
<dbReference type="AlphaFoldDB" id="A0A2S6HB55"/>
<gene>
    <name evidence="2" type="ORF">B0F87_108120</name>
</gene>
<dbReference type="PANTHER" id="PTHR43236">
    <property type="entry name" value="ANTITOXIN HIGA1"/>
    <property type="match status" value="1"/>
</dbReference>
<dbReference type="Proteomes" id="UP000240010">
    <property type="component" value="Unassembled WGS sequence"/>
</dbReference>
<evidence type="ECO:0000259" key="1">
    <source>
        <dbReference type="Pfam" id="PF06114"/>
    </source>
</evidence>
<evidence type="ECO:0000313" key="2">
    <source>
        <dbReference type="EMBL" id="PPK74646.1"/>
    </source>
</evidence>
<dbReference type="EMBL" id="PTIZ01000008">
    <property type="protein sequence ID" value="PPK74646.1"/>
    <property type="molecule type" value="Genomic_DNA"/>
</dbReference>
<accession>A0A2S6HB55</accession>